<protein>
    <submittedName>
        <fullName evidence="2">Uncharacterized protein</fullName>
    </submittedName>
</protein>
<reference evidence="2" key="1">
    <citation type="journal article" date="2013" name="Proc. Natl. Acad. Sci. U.S.A.">
        <title>Mapping gene clusters within arrayed metagenomic libraries to expand the structural diversity of biomedically relevant natural products.</title>
        <authorList>
            <person name="Owen J.G."/>
            <person name="Reddy B.V."/>
            <person name="Ternei M.A."/>
            <person name="Charlop-Powers Z."/>
            <person name="Calle P.Y."/>
            <person name="Kim J.H."/>
            <person name="Brady S.F."/>
        </authorList>
    </citation>
    <scope>NUCLEOTIDE SEQUENCE</scope>
</reference>
<evidence type="ECO:0000256" key="1">
    <source>
        <dbReference type="SAM" id="MobiDB-lite"/>
    </source>
</evidence>
<feature type="region of interest" description="Disordered" evidence="1">
    <location>
        <begin position="1"/>
        <end position="57"/>
    </location>
</feature>
<sequence length="116" mass="12628">MLSAGRARTATTPSRVVGSSWRQDLTLGGETGRWRNDSTLGGTPMQAHRAATNQHTNDDLDTLAGWVNTYAGPNSPDRIPEVNGPTWPLRTRQFRRTLAWFIASRPGGSIVSAPID</sequence>
<proteinExistence type="predicted"/>
<evidence type="ECO:0000313" key="2">
    <source>
        <dbReference type="EMBL" id="AGS49717.1"/>
    </source>
</evidence>
<organism evidence="2">
    <name type="scientific">uncultured bacterium esnapd14</name>
    <dbReference type="NCBI Taxonomy" id="1366594"/>
    <lineage>
        <taxon>Bacteria</taxon>
        <taxon>environmental samples</taxon>
    </lineage>
</organism>
<dbReference type="AlphaFoldDB" id="S5UCR9"/>
<accession>S5UCR9</accession>
<name>S5UCR9_9BACT</name>
<dbReference type="EMBL" id="KF264553">
    <property type="protein sequence ID" value="AGS49717.1"/>
    <property type="molecule type" value="Genomic_DNA"/>
</dbReference>